<feature type="region of interest" description="Disordered" evidence="1">
    <location>
        <begin position="89"/>
        <end position="117"/>
    </location>
</feature>
<dbReference type="Proteomes" id="UP001212841">
    <property type="component" value="Unassembled WGS sequence"/>
</dbReference>
<evidence type="ECO:0000313" key="3">
    <source>
        <dbReference type="Proteomes" id="UP001212841"/>
    </source>
</evidence>
<organism evidence="2 3">
    <name type="scientific">Rhizophlyctis rosea</name>
    <dbReference type="NCBI Taxonomy" id="64517"/>
    <lineage>
        <taxon>Eukaryota</taxon>
        <taxon>Fungi</taxon>
        <taxon>Fungi incertae sedis</taxon>
        <taxon>Chytridiomycota</taxon>
        <taxon>Chytridiomycota incertae sedis</taxon>
        <taxon>Chytridiomycetes</taxon>
        <taxon>Rhizophlyctidales</taxon>
        <taxon>Rhizophlyctidaceae</taxon>
        <taxon>Rhizophlyctis</taxon>
    </lineage>
</organism>
<sequence length="213" mass="22718">MGNTSNTTLLHRLSGSFHRKTAENTSPRPSRSLPRVTAQFSQAIIIPADDPDVTYIDCLDSSTSLISPGSDAILSSPITPAALHNRVSALRSSDVQTDSPVSSPGERTPLQSSVAATSSPASTKYFGSSAPSEAFSFSRTHSTGMTARPLSFADTHCDDQAKRYLEAISAAEMLGNYPPMSEIVQSTTEVGAVVVPKVNKWRAARQMRKIGSF</sequence>
<comment type="caution">
    <text evidence="2">The sequence shown here is derived from an EMBL/GenBank/DDBJ whole genome shotgun (WGS) entry which is preliminary data.</text>
</comment>
<proteinExistence type="predicted"/>
<feature type="region of interest" description="Disordered" evidence="1">
    <location>
        <begin position="1"/>
        <end position="35"/>
    </location>
</feature>
<name>A0AAD5WZH8_9FUNG</name>
<gene>
    <name evidence="2" type="ORF">HK097_003586</name>
</gene>
<evidence type="ECO:0000313" key="2">
    <source>
        <dbReference type="EMBL" id="KAJ3037167.1"/>
    </source>
</evidence>
<keyword evidence="3" id="KW-1185">Reference proteome</keyword>
<dbReference type="AlphaFoldDB" id="A0AAD5WZH8"/>
<feature type="compositionally biased region" description="Polar residues" evidence="1">
    <location>
        <begin position="90"/>
        <end position="102"/>
    </location>
</feature>
<protein>
    <submittedName>
        <fullName evidence="2">Uncharacterized protein</fullName>
    </submittedName>
</protein>
<evidence type="ECO:0000256" key="1">
    <source>
        <dbReference type="SAM" id="MobiDB-lite"/>
    </source>
</evidence>
<accession>A0AAD5WZH8</accession>
<dbReference type="EMBL" id="JADGJD010001857">
    <property type="protein sequence ID" value="KAJ3037167.1"/>
    <property type="molecule type" value="Genomic_DNA"/>
</dbReference>
<reference evidence="2" key="1">
    <citation type="submission" date="2020-05" db="EMBL/GenBank/DDBJ databases">
        <title>Phylogenomic resolution of chytrid fungi.</title>
        <authorList>
            <person name="Stajich J.E."/>
            <person name="Amses K."/>
            <person name="Simmons R."/>
            <person name="Seto K."/>
            <person name="Myers J."/>
            <person name="Bonds A."/>
            <person name="Quandt C.A."/>
            <person name="Barry K."/>
            <person name="Liu P."/>
            <person name="Grigoriev I."/>
            <person name="Longcore J.E."/>
            <person name="James T.Y."/>
        </authorList>
    </citation>
    <scope>NUCLEOTIDE SEQUENCE</scope>
    <source>
        <strain evidence="2">JEL0318</strain>
    </source>
</reference>